<reference evidence="7 8" key="1">
    <citation type="submission" date="2022-11" db="EMBL/GenBank/DDBJ databases">
        <title>Minimal conservation of predation-associated metabolite biosynthetic gene clusters underscores biosynthetic potential of Myxococcota including descriptions for ten novel species: Archangium lansinium sp. nov., Myxococcus landrumus sp. nov., Nannocystis bai.</title>
        <authorList>
            <person name="Ahearne A."/>
            <person name="Stevens C."/>
            <person name="Dowd S."/>
        </authorList>
    </citation>
    <scope>NUCLEOTIDE SEQUENCE [LARGE SCALE GENOMIC DNA]</scope>
    <source>
        <strain evidence="7 8">RJM3</strain>
    </source>
</reference>
<dbReference type="PROSITE" id="PS50011">
    <property type="entry name" value="PROTEIN_KINASE_DOM"/>
    <property type="match status" value="1"/>
</dbReference>
<keyword evidence="2 5" id="KW-0547">Nucleotide-binding</keyword>
<dbReference type="SUPFAM" id="SSF48452">
    <property type="entry name" value="TPR-like"/>
    <property type="match status" value="4"/>
</dbReference>
<dbReference type="CDD" id="cd14014">
    <property type="entry name" value="STKc_PknB_like"/>
    <property type="match status" value="1"/>
</dbReference>
<keyword evidence="4 5" id="KW-0067">ATP-binding</keyword>
<feature type="binding site" evidence="5">
    <location>
        <position position="125"/>
    </location>
    <ligand>
        <name>ATP</name>
        <dbReference type="ChEBI" id="CHEBI:30616"/>
    </ligand>
</feature>
<dbReference type="Gene3D" id="3.30.200.20">
    <property type="entry name" value="Phosphorylase Kinase, domain 1"/>
    <property type="match status" value="1"/>
</dbReference>
<dbReference type="Gene3D" id="1.10.10.1320">
    <property type="entry name" value="Anti-sigma factor, zinc-finger domain"/>
    <property type="match status" value="1"/>
</dbReference>
<dbReference type="InterPro" id="IPR041916">
    <property type="entry name" value="Anti_sigma_zinc_sf"/>
</dbReference>
<comment type="caution">
    <text evidence="7">The sequence shown here is derived from an EMBL/GenBank/DDBJ whole genome shotgun (WGS) entry which is preliminary data.</text>
</comment>
<dbReference type="PANTHER" id="PTHR43289">
    <property type="entry name" value="MITOGEN-ACTIVATED PROTEIN KINASE KINASE KINASE 20-RELATED"/>
    <property type="match status" value="1"/>
</dbReference>
<dbReference type="InterPro" id="IPR008271">
    <property type="entry name" value="Ser/Thr_kinase_AS"/>
</dbReference>
<accession>A0ABT5EV60</accession>
<evidence type="ECO:0000256" key="4">
    <source>
        <dbReference type="ARBA" id="ARBA00022840"/>
    </source>
</evidence>
<dbReference type="InterPro" id="IPR019734">
    <property type="entry name" value="TPR_rpt"/>
</dbReference>
<dbReference type="RefSeq" id="WP_271921695.1">
    <property type="nucleotide sequence ID" value="NZ_JAQNDO010000001.1"/>
</dbReference>
<keyword evidence="1" id="KW-0808">Transferase</keyword>
<evidence type="ECO:0000313" key="8">
    <source>
        <dbReference type="Proteomes" id="UP001221411"/>
    </source>
</evidence>
<keyword evidence="8" id="KW-1185">Reference proteome</keyword>
<dbReference type="Proteomes" id="UP001221411">
    <property type="component" value="Unassembled WGS sequence"/>
</dbReference>
<dbReference type="Gene3D" id="1.25.40.10">
    <property type="entry name" value="Tetratricopeptide repeat domain"/>
    <property type="match status" value="3"/>
</dbReference>
<proteinExistence type="predicted"/>
<dbReference type="Pfam" id="PF00069">
    <property type="entry name" value="Pkinase"/>
    <property type="match status" value="1"/>
</dbReference>
<dbReference type="Gene3D" id="1.10.510.10">
    <property type="entry name" value="Transferase(Phosphotransferase) domain 1"/>
    <property type="match status" value="1"/>
</dbReference>
<dbReference type="InterPro" id="IPR000719">
    <property type="entry name" value="Prot_kinase_dom"/>
</dbReference>
<keyword evidence="3" id="KW-0418">Kinase</keyword>
<gene>
    <name evidence="7" type="ORF">POL67_25900</name>
</gene>
<dbReference type="SUPFAM" id="SSF56112">
    <property type="entry name" value="Protein kinase-like (PK-like)"/>
    <property type="match status" value="1"/>
</dbReference>
<dbReference type="Pfam" id="PF13424">
    <property type="entry name" value="TPR_12"/>
    <property type="match status" value="3"/>
</dbReference>
<evidence type="ECO:0000256" key="1">
    <source>
        <dbReference type="ARBA" id="ARBA00022679"/>
    </source>
</evidence>
<sequence>MSCLSDNTVAEFAEGLLETSAAERVERHVASCVTCRKLLSELAKQISVLGLPGHAASATDELRAGQEGRATPRTRALAAGAAPTGELARGAILGRYMILETLGAGGMGVVFAAYDPELDRKVALKILRQEILQRAPGAELRLMREAQAMARISHPNVLAIHDVGTLGEGLFFAMEYVDGSTLAGWLSQKERSWREILDLFEQAGRGLAAAHAAGLVHRDFKPENVLVARDGRVRVADFGLARALAAPPSPPEDVPEAREDGEGLASLTRSGAVLGTPAYMAPEQFEGVSVDAQADQFSFCLALFEALYGERPFSVNTRETVLSEAPSGRLQRPKAVPGVPARVLRALERGLRPSPDERFPSMAALLSALMQDEQRTFRNRVLGALAVAAIGGVGVFGALRAAQPNAPLCSGAPEKFAGVWGEPQKQAIRERFLATELPYAKDAWLGIEQALDAYGRGWSTMHTEACEATRLRGDQSDEVLSLRMLCLDRRLEEVRALAGVLETSGKDQVAKAPEAAKSLGDVSVCADVEGLRSPVRLPERQAAADEAREIRAQVARASALSAVGRYQEGLSIAEATVTRAQTLAHAPTEAEALTTLADLQSAAGEPKAAEASLRRAFSAAQAGHDDRAAAQAAIQLVDVVGAQLRRFDEGLHWAWLAEAVLRRGKEDEGLLAQLHENRGDVHLTQADHARAGEQYTRSLELWQRVVGPQHLRVATEQYNLGQVAIWRGDMAEAMEQTRRASEQLEAILGPHHPKVAFVLSGLATAHFNEGHHVEALAVYKKSLAIQRAALGPEHVHVARTLLGMGHALSALHENTQALAAYQEALLIFEKDQSTLPLSAEVLLGISCTQVDAGRLEEALAASERALLAFEQVFGPEHDQVAAALNNMGDVLLELGRSEEAGARFTRAQKMWEKVNGPEDFQIGIALTGRGTVERRMGRAVQAVSLLEQAVENLEKFDGNPVFLALARFELAQALWDGEKARDRAKQLATQAEQALASMNEAEAKELVRVRGWLSRVAGTHRTGER</sequence>
<dbReference type="PROSITE" id="PS00107">
    <property type="entry name" value="PROTEIN_KINASE_ATP"/>
    <property type="match status" value="1"/>
</dbReference>
<dbReference type="InterPro" id="IPR011009">
    <property type="entry name" value="Kinase-like_dom_sf"/>
</dbReference>
<evidence type="ECO:0000256" key="3">
    <source>
        <dbReference type="ARBA" id="ARBA00022777"/>
    </source>
</evidence>
<evidence type="ECO:0000313" key="7">
    <source>
        <dbReference type="EMBL" id="MDC0744792.1"/>
    </source>
</evidence>
<organism evidence="7 8">
    <name type="scientific">Polyangium mundeleinium</name>
    <dbReference type="NCBI Taxonomy" id="2995306"/>
    <lineage>
        <taxon>Bacteria</taxon>
        <taxon>Pseudomonadati</taxon>
        <taxon>Myxococcota</taxon>
        <taxon>Polyangia</taxon>
        <taxon>Polyangiales</taxon>
        <taxon>Polyangiaceae</taxon>
        <taxon>Polyangium</taxon>
    </lineage>
</organism>
<dbReference type="InterPro" id="IPR017441">
    <property type="entry name" value="Protein_kinase_ATP_BS"/>
</dbReference>
<dbReference type="PROSITE" id="PS00108">
    <property type="entry name" value="PROTEIN_KINASE_ST"/>
    <property type="match status" value="1"/>
</dbReference>
<name>A0ABT5EV60_9BACT</name>
<protein>
    <submittedName>
        <fullName evidence="7">Tetratricopeptide repeat protein</fullName>
    </submittedName>
</protein>
<feature type="domain" description="Protein kinase" evidence="6">
    <location>
        <begin position="96"/>
        <end position="370"/>
    </location>
</feature>
<evidence type="ECO:0000259" key="6">
    <source>
        <dbReference type="PROSITE" id="PS50011"/>
    </source>
</evidence>
<evidence type="ECO:0000256" key="5">
    <source>
        <dbReference type="PROSITE-ProRule" id="PRU10141"/>
    </source>
</evidence>
<dbReference type="SMART" id="SM00028">
    <property type="entry name" value="TPR"/>
    <property type="match status" value="8"/>
</dbReference>
<evidence type="ECO:0000256" key="2">
    <source>
        <dbReference type="ARBA" id="ARBA00022741"/>
    </source>
</evidence>
<dbReference type="PANTHER" id="PTHR43289:SF6">
    <property type="entry name" value="SERINE_THREONINE-PROTEIN KINASE NEKL-3"/>
    <property type="match status" value="1"/>
</dbReference>
<dbReference type="InterPro" id="IPR011990">
    <property type="entry name" value="TPR-like_helical_dom_sf"/>
</dbReference>
<dbReference type="EMBL" id="JAQNDO010000001">
    <property type="protein sequence ID" value="MDC0744792.1"/>
    <property type="molecule type" value="Genomic_DNA"/>
</dbReference>